<feature type="binding site" evidence="6">
    <location>
        <position position="66"/>
    </location>
    <ligand>
        <name>a divalent metal cation</name>
        <dbReference type="ChEBI" id="CHEBI:60240"/>
        <label>1</label>
    </ligand>
</feature>
<dbReference type="InterPro" id="IPR002678">
    <property type="entry name" value="DUF34/NIF3"/>
</dbReference>
<comment type="caution">
    <text evidence="7">The sequence shown here is derived from an EMBL/GenBank/DDBJ whole genome shotgun (WGS) entry which is preliminary data.</text>
</comment>
<dbReference type="Gene3D" id="3.30.70.120">
    <property type="match status" value="1"/>
</dbReference>
<comment type="similarity">
    <text evidence="1 5">Belongs to the GTP cyclohydrolase I type 2/NIF3 family.</text>
</comment>
<dbReference type="PANTHER" id="PTHR13799:SF14">
    <property type="entry name" value="GTP CYCLOHYDROLASE 1 TYPE 2 HOMOLOG"/>
    <property type="match status" value="1"/>
</dbReference>
<protein>
    <recommendedName>
        <fullName evidence="3 5">GTP cyclohydrolase 1 type 2 homolog</fullName>
    </recommendedName>
</protein>
<reference evidence="7 8" key="1">
    <citation type="submission" date="2020-08" db="EMBL/GenBank/DDBJ databases">
        <title>Bridging the membrane lipid divide: bacteria of the FCB group superphylum have the potential to synthesize archaeal ether lipids.</title>
        <authorList>
            <person name="Villanueva L."/>
            <person name="Von Meijenfeldt F.A.B."/>
            <person name="Westbye A.B."/>
            <person name="Yadav S."/>
            <person name="Hopmans E.C."/>
            <person name="Dutilh B.E."/>
            <person name="Sinninghe Damste J.S."/>
        </authorList>
    </citation>
    <scope>NUCLEOTIDE SEQUENCE [LARGE SCALE GENOMIC DNA]</scope>
    <source>
        <strain evidence="7">NIOZ-UU82</strain>
    </source>
</reference>
<dbReference type="PANTHER" id="PTHR13799">
    <property type="entry name" value="NGG1 INTERACTING FACTOR 3"/>
    <property type="match status" value="1"/>
</dbReference>
<dbReference type="Pfam" id="PF01784">
    <property type="entry name" value="DUF34_NIF3"/>
    <property type="match status" value="1"/>
</dbReference>
<evidence type="ECO:0000256" key="2">
    <source>
        <dbReference type="ARBA" id="ARBA00011643"/>
    </source>
</evidence>
<comment type="subunit">
    <text evidence="2">Homohexamer.</text>
</comment>
<evidence type="ECO:0000313" key="8">
    <source>
        <dbReference type="Proteomes" id="UP000603545"/>
    </source>
</evidence>
<dbReference type="Gene3D" id="3.40.1390.30">
    <property type="entry name" value="NIF3 (NGG1p interacting factor 3)-like"/>
    <property type="match status" value="1"/>
</dbReference>
<dbReference type="EMBL" id="JACNLL010000075">
    <property type="protein sequence ID" value="MBC8200075.1"/>
    <property type="molecule type" value="Genomic_DNA"/>
</dbReference>
<dbReference type="InterPro" id="IPR017221">
    <property type="entry name" value="DUF34/NIF3_bac"/>
</dbReference>
<dbReference type="SUPFAM" id="SSF102705">
    <property type="entry name" value="NIF3 (NGG1p interacting factor 3)-like"/>
    <property type="match status" value="1"/>
</dbReference>
<dbReference type="Proteomes" id="UP000603545">
    <property type="component" value="Unassembled WGS sequence"/>
</dbReference>
<sequence>MPAIIADIIKIMEDIAPSCLAEEWDNIGLQVGQKNWPVRTIRIALDPLPNVVAAACRERVDLLITHHPLIFKPLTSVDFSTPVGTIINMASKHKMAIFAAHTNLDNVTDGLNDILARMIGLNNLKVLGKPIEPEYYKLVIYLPVEYEQKVLASLFETKAGRIGAYTSCSFRSNGRATFRPGSLSKPFIGKPDDISHADEIRLETVVQKDDLESVVEHVRANHPYETMAYDVYKLQSSDSMLAGRQQGLGRIGDLAVETKLLAFALEIKKKLHLNSIKVAGKPDLPVKKAALCTGSGSSLINNFFASGAQVYISGDFRYHDARAAEAANLGIIDIGHFASEHLIVKVLARRLREIISKTGIDVKVEACESEIDPFVIL</sequence>
<evidence type="ECO:0000256" key="1">
    <source>
        <dbReference type="ARBA" id="ARBA00006964"/>
    </source>
</evidence>
<dbReference type="FunFam" id="3.40.1390.30:FF:000001">
    <property type="entry name" value="GTP cyclohydrolase 1 type 2"/>
    <property type="match status" value="1"/>
</dbReference>
<dbReference type="InterPro" id="IPR015867">
    <property type="entry name" value="N-reg_PII/ATP_PRibTrfase_C"/>
</dbReference>
<organism evidence="7 8">
    <name type="scientific">Candidatus Desulfaltia bathyphila</name>
    <dbReference type="NCBI Taxonomy" id="2841697"/>
    <lineage>
        <taxon>Bacteria</taxon>
        <taxon>Pseudomonadati</taxon>
        <taxon>Thermodesulfobacteriota</taxon>
        <taxon>Desulfobacteria</taxon>
        <taxon>Desulfobacterales</taxon>
        <taxon>Desulfobacterales incertae sedis</taxon>
        <taxon>Candidatus Desulfaltia</taxon>
    </lineage>
</organism>
<feature type="binding site" evidence="6">
    <location>
        <position position="340"/>
    </location>
    <ligand>
        <name>a divalent metal cation</name>
        <dbReference type="ChEBI" id="CHEBI:60240"/>
        <label>1</label>
    </ligand>
</feature>
<dbReference type="GO" id="GO:0005737">
    <property type="term" value="C:cytoplasm"/>
    <property type="evidence" value="ECO:0007669"/>
    <property type="project" value="TreeGrafter"/>
</dbReference>
<dbReference type="PIRSF" id="PIRSF037489">
    <property type="entry name" value="UCP037489_NIF3_YqfO"/>
    <property type="match status" value="1"/>
</dbReference>
<evidence type="ECO:0000313" key="7">
    <source>
        <dbReference type="EMBL" id="MBC8200075.1"/>
    </source>
</evidence>
<feature type="binding site" evidence="6">
    <location>
        <position position="67"/>
    </location>
    <ligand>
        <name>a divalent metal cation</name>
        <dbReference type="ChEBI" id="CHEBI:60240"/>
        <label>1</label>
    </ligand>
</feature>
<evidence type="ECO:0000256" key="4">
    <source>
        <dbReference type="ARBA" id="ARBA00022723"/>
    </source>
</evidence>
<dbReference type="GO" id="GO:0046872">
    <property type="term" value="F:metal ion binding"/>
    <property type="evidence" value="ECO:0007669"/>
    <property type="project" value="UniProtKB-UniRule"/>
</dbReference>
<feature type="binding site" evidence="6">
    <location>
        <position position="105"/>
    </location>
    <ligand>
        <name>a divalent metal cation</name>
        <dbReference type="ChEBI" id="CHEBI:60240"/>
        <label>1</label>
    </ligand>
</feature>
<dbReference type="NCBIfam" id="TIGR00486">
    <property type="entry name" value="YbgI_SA1388"/>
    <property type="match status" value="1"/>
</dbReference>
<dbReference type="InterPro" id="IPR036069">
    <property type="entry name" value="DUF34/NIF3_sf"/>
</dbReference>
<feature type="binding site" evidence="6">
    <location>
        <position position="336"/>
    </location>
    <ligand>
        <name>a divalent metal cation</name>
        <dbReference type="ChEBI" id="CHEBI:60240"/>
        <label>1</label>
    </ligand>
</feature>
<accession>A0A8J6N6D7</accession>
<evidence type="ECO:0000256" key="6">
    <source>
        <dbReference type="PIRSR" id="PIRSR602678-1"/>
    </source>
</evidence>
<dbReference type="AlphaFoldDB" id="A0A8J6N6D7"/>
<keyword evidence="4 5" id="KW-0479">Metal-binding</keyword>
<evidence type="ECO:0000256" key="3">
    <source>
        <dbReference type="ARBA" id="ARBA00022112"/>
    </source>
</evidence>
<name>A0A8J6N6D7_9BACT</name>
<gene>
    <name evidence="7" type="ORF">H8E80_08555</name>
</gene>
<evidence type="ECO:0000256" key="5">
    <source>
        <dbReference type="PIRNR" id="PIRNR037489"/>
    </source>
</evidence>
<proteinExistence type="inferred from homology"/>